<keyword evidence="2" id="KW-0378">Hydrolase</keyword>
<dbReference type="SUPFAM" id="SSF49344">
    <property type="entry name" value="CBD9-like"/>
    <property type="match status" value="1"/>
</dbReference>
<evidence type="ECO:0000313" key="2">
    <source>
        <dbReference type="EMBL" id="OIJ43181.1"/>
    </source>
</evidence>
<feature type="transmembrane region" description="Helical" evidence="1">
    <location>
        <begin position="45"/>
        <end position="62"/>
    </location>
</feature>
<dbReference type="Gene3D" id="2.60.40.1190">
    <property type="match status" value="1"/>
</dbReference>
<proteinExistence type="predicted"/>
<reference evidence="2 3" key="1">
    <citation type="submission" date="2014-10" db="EMBL/GenBank/DDBJ databases">
        <authorList>
            <person name="Seo M.-J."/>
            <person name="Seok Y.J."/>
            <person name="Cha I.-T."/>
        </authorList>
    </citation>
    <scope>NUCLEOTIDE SEQUENCE [LARGE SCALE GENOMIC DNA]</scope>
    <source>
        <strain evidence="2 3">NEU</strain>
    </source>
</reference>
<name>A0A1S2NDK7_9BURK</name>
<gene>
    <name evidence="2" type="ORF">LO55_1909</name>
</gene>
<dbReference type="CDD" id="cd09618">
    <property type="entry name" value="CBM9_like_2"/>
    <property type="match status" value="1"/>
</dbReference>
<dbReference type="EMBL" id="JRYB01000001">
    <property type="protein sequence ID" value="OIJ43181.1"/>
    <property type="molecule type" value="Genomic_DNA"/>
</dbReference>
<dbReference type="GO" id="GO:0016787">
    <property type="term" value="F:hydrolase activity"/>
    <property type="evidence" value="ECO:0007669"/>
    <property type="project" value="UniProtKB-KW"/>
</dbReference>
<keyword evidence="1" id="KW-0812">Transmembrane</keyword>
<dbReference type="AlphaFoldDB" id="A0A1S2NDK7"/>
<comment type="caution">
    <text evidence="2">The sequence shown here is derived from an EMBL/GenBank/DDBJ whole genome shotgun (WGS) entry which is preliminary data.</text>
</comment>
<sequence length="798" mass="89420">MANNHFHTRNPMCMDCRLHFLFNNPHARLPGPHPERFPYVILRRFLVLLPVLLAAGIAHASADRDGLRALRIAAPEAPAIDGVLDEAVWQRAPRYDEFHKHVPRDGQPVPTGLRTTVQLLVDDGALVFGIRAWDPAPELRRGQLARRDKVALDQDFIGIWIDPAGHGRSAQFVRINTLGVVSDGMHRADDDESDLGPDFPVETAVRILPDGYSMEVRWPLSNLRFPYADGRNWRMMVERSVPHAGGALLVTAPFRIDALSHLSFLQEIAGMDATVETVRDRGFVELRPELTVRSERAATPGQRLRGQQAELGLEINARPRADWVFNATINPDFSQVEIDEPLSQGASNVALSLPEKRGFFLESADVLGLPLPAFYSRTVNDPEYGLRATWRGAHMDATAMSLRDEPGGLVLRGRPYETLEYAQTRRTMASLARARWHQEGLLLGAFVSQRDYHRFGSNEVLGVDAQWRGETDGGVQHQLSGVAMASRTTAGFTEDDLPAQVEERSGGYLWGKYLHKTARWWHEAEVEAIAPGFVNDNGFVPQAGIARITGSMNRILGPQSLGSLELYEFETYLIVHEMRTLADATTGQRGGETVERKLRPGVWMAAPLQTGLWVELGFDRQRAGPGGRLHDTRVVNFGVETTPAPWISKIALEAALGRQLDVDADRVGPGGNVILDVGLRFPLRRGWSLELDHHVNRAWVQGTLGQPAFSDTAWRWLAMLHFSSRDSLRLLAQNTWAARRDDGVTQLEAWNDRQVHRSLLYRYQWRVGRTVSLGIVDDKLPLVDERNRSLTFKLQWEV</sequence>
<keyword evidence="1" id="KW-1133">Transmembrane helix</keyword>
<accession>A0A1S2NDK7</accession>
<evidence type="ECO:0000313" key="3">
    <source>
        <dbReference type="Proteomes" id="UP000180246"/>
    </source>
</evidence>
<evidence type="ECO:0000256" key="1">
    <source>
        <dbReference type="SAM" id="Phobius"/>
    </source>
</evidence>
<keyword evidence="1" id="KW-0472">Membrane</keyword>
<dbReference type="Proteomes" id="UP000180246">
    <property type="component" value="Unassembled WGS sequence"/>
</dbReference>
<organism evidence="2 3">
    <name type="scientific">Massilia timonae</name>
    <dbReference type="NCBI Taxonomy" id="47229"/>
    <lineage>
        <taxon>Bacteria</taxon>
        <taxon>Pseudomonadati</taxon>
        <taxon>Pseudomonadota</taxon>
        <taxon>Betaproteobacteria</taxon>
        <taxon>Burkholderiales</taxon>
        <taxon>Oxalobacteraceae</taxon>
        <taxon>Telluria group</taxon>
        <taxon>Massilia</taxon>
    </lineage>
</organism>
<protein>
    <submittedName>
        <fullName evidence="2">Putative membrane associated hydrolase domain protein</fullName>
    </submittedName>
</protein>